<proteinExistence type="predicted"/>
<reference evidence="5" key="1">
    <citation type="submission" date="2016-02" db="EMBL/GenBank/DDBJ databases">
        <authorList>
            <person name="Schultz-Johansen M."/>
            <person name="Glaring M.A."/>
            <person name="Bech P.K."/>
            <person name="Stougaard P."/>
        </authorList>
    </citation>
    <scope>NUCLEOTIDE SEQUENCE [LARGE SCALE GENOMIC DNA]</scope>
    <source>
        <strain evidence="5">S66</strain>
    </source>
</reference>
<dbReference type="PANTHER" id="PTHR44858:SF1">
    <property type="entry name" value="UDP-N-ACETYLGLUCOSAMINE--PEPTIDE N-ACETYLGLUCOSAMINYLTRANSFERASE SPINDLY-RELATED"/>
    <property type="match status" value="1"/>
</dbReference>
<dbReference type="Pfam" id="PF14559">
    <property type="entry name" value="TPR_19"/>
    <property type="match status" value="1"/>
</dbReference>
<comment type="caution">
    <text evidence="4">The sequence shown here is derived from an EMBL/GenBank/DDBJ whole genome shotgun (WGS) entry which is preliminary data.</text>
</comment>
<evidence type="ECO:0000313" key="5">
    <source>
        <dbReference type="Proteomes" id="UP000070299"/>
    </source>
</evidence>
<dbReference type="AlphaFoldDB" id="A0A148KMQ1"/>
<feature type="repeat" description="TPR" evidence="3">
    <location>
        <begin position="124"/>
        <end position="157"/>
    </location>
</feature>
<dbReference type="PANTHER" id="PTHR44858">
    <property type="entry name" value="TETRATRICOPEPTIDE REPEAT PROTEIN 6"/>
    <property type="match status" value="1"/>
</dbReference>
<name>A0A148KMQ1_9ALTE</name>
<evidence type="ECO:0000256" key="2">
    <source>
        <dbReference type="ARBA" id="ARBA00022803"/>
    </source>
</evidence>
<protein>
    <submittedName>
        <fullName evidence="4">Uncharacterized protein</fullName>
    </submittedName>
</protein>
<evidence type="ECO:0000313" key="4">
    <source>
        <dbReference type="EMBL" id="KXI27518.1"/>
    </source>
</evidence>
<dbReference type="STRING" id="1799789.AX660_21460"/>
<dbReference type="OrthoDB" id="5699219at2"/>
<dbReference type="InterPro" id="IPR011990">
    <property type="entry name" value="TPR-like_helical_dom_sf"/>
</dbReference>
<dbReference type="SUPFAM" id="SSF48452">
    <property type="entry name" value="TPR-like"/>
    <property type="match status" value="1"/>
</dbReference>
<keyword evidence="1" id="KW-0677">Repeat</keyword>
<dbReference type="SMART" id="SM00028">
    <property type="entry name" value="TPR"/>
    <property type="match status" value="7"/>
</dbReference>
<organism evidence="4 5">
    <name type="scientific">Paraglaciecola hydrolytica</name>
    <dbReference type="NCBI Taxonomy" id="1799789"/>
    <lineage>
        <taxon>Bacteria</taxon>
        <taxon>Pseudomonadati</taxon>
        <taxon>Pseudomonadota</taxon>
        <taxon>Gammaproteobacteria</taxon>
        <taxon>Alteromonadales</taxon>
        <taxon>Alteromonadaceae</taxon>
        <taxon>Paraglaciecola</taxon>
    </lineage>
</organism>
<accession>A0A148KMQ1</accession>
<dbReference type="Pfam" id="PF13432">
    <property type="entry name" value="TPR_16"/>
    <property type="match status" value="1"/>
</dbReference>
<evidence type="ECO:0000256" key="1">
    <source>
        <dbReference type="ARBA" id="ARBA00022737"/>
    </source>
</evidence>
<keyword evidence="2 3" id="KW-0802">TPR repeat</keyword>
<dbReference type="PROSITE" id="PS50005">
    <property type="entry name" value="TPR"/>
    <property type="match status" value="1"/>
</dbReference>
<dbReference type="InterPro" id="IPR050498">
    <property type="entry name" value="Ycf3"/>
</dbReference>
<sequence length="456" mass="51805">MLNKTTLQLMLFVTICIIHYQGHTATPMQIELATPTFVLPQFTGPYREREASVAPEEYEIAERLRSLLENNQRDEVLKELNNFYDIELSPAMLTLKAQVYFSLNMYDEALTVYQAVLVRKPELVRVHADLGQLYLIRQDFTNARKHFAKAITFGSNSALIHGQLGYLNLMQYGAFSAISSYQQAMALEPENSQWQQGLLAALTQAKMYPAAQALLEEALNKQPSDPQLWLNKAALALNVSDPQGALAALEMAILLGEDSDKNLKTAAQLHLQLNSFARALQLISQHINRTQLDMVLLNEYLTWLGQTEMWTYAEQLLDNVAPKLSAMSTNDQGLYYSHRARIQQVLQHPKEAEKFYGLALDKNPAEGETLLSYADFSVTQKHYVRAELLYVRAEGIRKTEKQAILGRAQLYINNKDFQSALTQLKRALNKFPELYDLKDKIETIENIVRAQNQLSS</sequence>
<dbReference type="Proteomes" id="UP000070299">
    <property type="component" value="Unassembled WGS sequence"/>
</dbReference>
<evidence type="ECO:0000256" key="3">
    <source>
        <dbReference type="PROSITE-ProRule" id="PRU00339"/>
    </source>
</evidence>
<keyword evidence="5" id="KW-1185">Reference proteome</keyword>
<dbReference type="Gene3D" id="1.25.40.10">
    <property type="entry name" value="Tetratricopeptide repeat domain"/>
    <property type="match status" value="2"/>
</dbReference>
<dbReference type="EMBL" id="LSNE01000011">
    <property type="protein sequence ID" value="KXI27518.1"/>
    <property type="molecule type" value="Genomic_DNA"/>
</dbReference>
<gene>
    <name evidence="4" type="ORF">AX660_21460</name>
</gene>
<dbReference type="InterPro" id="IPR019734">
    <property type="entry name" value="TPR_rpt"/>
</dbReference>